<evidence type="ECO:0000313" key="4">
    <source>
        <dbReference type="EMBL" id="KAK3945088.1"/>
    </source>
</evidence>
<gene>
    <name evidence="4" type="ORF">QBC46DRAFT_372709</name>
</gene>
<reference evidence="5" key="1">
    <citation type="journal article" date="2023" name="Mol. Phylogenet. Evol.">
        <title>Genome-scale phylogeny and comparative genomics of the fungal order Sordariales.</title>
        <authorList>
            <person name="Hensen N."/>
            <person name="Bonometti L."/>
            <person name="Westerberg I."/>
            <person name="Brannstrom I.O."/>
            <person name="Guillou S."/>
            <person name="Cros-Aarteil S."/>
            <person name="Calhoun S."/>
            <person name="Haridas S."/>
            <person name="Kuo A."/>
            <person name="Mondo S."/>
            <person name="Pangilinan J."/>
            <person name="Riley R."/>
            <person name="LaButti K."/>
            <person name="Andreopoulos B."/>
            <person name="Lipzen A."/>
            <person name="Chen C."/>
            <person name="Yan M."/>
            <person name="Daum C."/>
            <person name="Ng V."/>
            <person name="Clum A."/>
            <person name="Steindorff A."/>
            <person name="Ohm R.A."/>
            <person name="Martin F."/>
            <person name="Silar P."/>
            <person name="Natvig D.O."/>
            <person name="Lalanne C."/>
            <person name="Gautier V."/>
            <person name="Ament-Velasquez S.L."/>
            <person name="Kruys A."/>
            <person name="Hutchinson M.I."/>
            <person name="Powell A.J."/>
            <person name="Barry K."/>
            <person name="Miller A.N."/>
            <person name="Grigoriev I.V."/>
            <person name="Debuchy R."/>
            <person name="Gladieux P."/>
            <person name="Hiltunen Thoren M."/>
            <person name="Johannesson H."/>
        </authorList>
    </citation>
    <scope>NUCLEOTIDE SEQUENCE [LARGE SCALE GENOMIC DNA]</scope>
    <source>
        <strain evidence="5">CBS 340.73</strain>
    </source>
</reference>
<feature type="region of interest" description="Disordered" evidence="2">
    <location>
        <begin position="228"/>
        <end position="259"/>
    </location>
</feature>
<feature type="region of interest" description="Disordered" evidence="2">
    <location>
        <begin position="66"/>
        <end position="98"/>
    </location>
</feature>
<dbReference type="EMBL" id="MU853756">
    <property type="protein sequence ID" value="KAK3945088.1"/>
    <property type="molecule type" value="Genomic_DNA"/>
</dbReference>
<protein>
    <submittedName>
        <fullName evidence="4">DUF1671-domain-containing protein</fullName>
    </submittedName>
</protein>
<accession>A0AAN6NHX9</accession>
<sequence length="555" mass="61222">MAADLSPQRSTEATEVDAVVDAEIMTCPFCGWKAPADGEREYGMLLHMETLHAEGDSSPFVVAAAAEGNNDQPGNGKPSPDNSSSSSSSSTVKEVDGDVEYGECPVDGCEEILLLSAMDYHLELHAAQEEADAGAPANTTTSDNRRSSHSQKNRSSSEVSDGGPARPPATAKSSHHHRKVAPSSREPTVSRRDDEHRQRRTERRSDHDRHHARPVSIWKSLFGLSGTSSVSVSSSSKKPSSSSSSSASGKKQLGKAELGKWADEGRMPDWLFDRLQRRDPEHKSEGVIPVLAQLLEQSSSTRYAYLCNPCVQHVSKIKGEGGFCGFRNIQMMCSYIMGVQFQGYQHFSRKIPSVLQIQEYIETAWDQGINTAGREETGGVRGTRKYIGTSEASAVFRLLDIPCDFRAFKHPKKDKSEALLMVDVENYFQQGVDDPLQKVRRTNMPPLYFQHPNHSLTIIGFERQKDGSKNLIVFDPAFGDNFIVKGLIGKRFEHSLPDLALRPYRRGHRYLGRYNAFEVLKLTPPEEGFPAISQDAATATADENGQAQAAVDKQH</sequence>
<dbReference type="AlphaFoldDB" id="A0AAN6NHX9"/>
<keyword evidence="5" id="KW-1185">Reference proteome</keyword>
<dbReference type="Gene3D" id="3.90.70.130">
    <property type="match status" value="1"/>
</dbReference>
<feature type="domain" description="UFSP1/2/DUB catalytic" evidence="3">
    <location>
        <begin position="301"/>
        <end position="519"/>
    </location>
</feature>
<feature type="compositionally biased region" description="Low complexity" evidence="2">
    <location>
        <begin position="228"/>
        <end position="251"/>
    </location>
</feature>
<keyword evidence="1" id="KW-0378">Hydrolase</keyword>
<proteinExistence type="predicted"/>
<comment type="caution">
    <text evidence="4">The sequence shown here is derived from an EMBL/GenBank/DDBJ whole genome shotgun (WGS) entry which is preliminary data.</text>
</comment>
<dbReference type="GO" id="GO:0016787">
    <property type="term" value="F:hydrolase activity"/>
    <property type="evidence" value="ECO:0007669"/>
    <property type="project" value="UniProtKB-KW"/>
</dbReference>
<organism evidence="4 5">
    <name type="scientific">Diplogelasinospora grovesii</name>
    <dbReference type="NCBI Taxonomy" id="303347"/>
    <lineage>
        <taxon>Eukaryota</taxon>
        <taxon>Fungi</taxon>
        <taxon>Dikarya</taxon>
        <taxon>Ascomycota</taxon>
        <taxon>Pezizomycotina</taxon>
        <taxon>Sordariomycetes</taxon>
        <taxon>Sordariomycetidae</taxon>
        <taxon>Sordariales</taxon>
        <taxon>Diplogelasinosporaceae</taxon>
        <taxon>Diplogelasinospora</taxon>
    </lineage>
</organism>
<dbReference type="Pfam" id="PF07910">
    <property type="entry name" value="Peptidase_C78"/>
    <property type="match status" value="1"/>
</dbReference>
<feature type="compositionally biased region" description="Polar residues" evidence="2">
    <location>
        <begin position="535"/>
        <end position="547"/>
    </location>
</feature>
<feature type="region of interest" description="Disordered" evidence="2">
    <location>
        <begin position="535"/>
        <end position="555"/>
    </location>
</feature>
<name>A0AAN6NHX9_9PEZI</name>
<evidence type="ECO:0000256" key="1">
    <source>
        <dbReference type="ARBA" id="ARBA00022801"/>
    </source>
</evidence>
<evidence type="ECO:0000256" key="2">
    <source>
        <dbReference type="SAM" id="MobiDB-lite"/>
    </source>
</evidence>
<dbReference type="InterPro" id="IPR012462">
    <property type="entry name" value="UFSP1/2_DUB_cat"/>
</dbReference>
<feature type="region of interest" description="Disordered" evidence="2">
    <location>
        <begin position="129"/>
        <end position="212"/>
    </location>
</feature>
<feature type="compositionally biased region" description="Basic and acidic residues" evidence="2">
    <location>
        <begin position="188"/>
        <end position="209"/>
    </location>
</feature>
<evidence type="ECO:0000259" key="3">
    <source>
        <dbReference type="Pfam" id="PF07910"/>
    </source>
</evidence>
<dbReference type="Proteomes" id="UP001303473">
    <property type="component" value="Unassembled WGS sequence"/>
</dbReference>
<evidence type="ECO:0000313" key="5">
    <source>
        <dbReference type="Proteomes" id="UP001303473"/>
    </source>
</evidence>